<reference evidence="2 3" key="1">
    <citation type="submission" date="2024-07" db="EMBL/GenBank/DDBJ databases">
        <title>Section-level genome sequencing and comparative genomics of Aspergillus sections Usti and Cavernicolus.</title>
        <authorList>
            <consortium name="Lawrence Berkeley National Laboratory"/>
            <person name="Nybo J.L."/>
            <person name="Vesth T.C."/>
            <person name="Theobald S."/>
            <person name="Frisvad J.C."/>
            <person name="Larsen T.O."/>
            <person name="Kjaerboelling I."/>
            <person name="Rothschild-Mancinelli K."/>
            <person name="Lyhne E.K."/>
            <person name="Kogle M.E."/>
            <person name="Barry K."/>
            <person name="Clum A."/>
            <person name="Na H."/>
            <person name="Ledsgaard L."/>
            <person name="Lin J."/>
            <person name="Lipzen A."/>
            <person name="Kuo A."/>
            <person name="Riley R."/>
            <person name="Mondo S."/>
            <person name="Labutti K."/>
            <person name="Haridas S."/>
            <person name="Pangalinan J."/>
            <person name="Salamov A.A."/>
            <person name="Simmons B.A."/>
            <person name="Magnuson J.K."/>
            <person name="Chen J."/>
            <person name="Drula E."/>
            <person name="Henrissat B."/>
            <person name="Wiebenga A."/>
            <person name="Lubbers R.J."/>
            <person name="Gomes A.C."/>
            <person name="Makela M.R."/>
            <person name="Stajich J."/>
            <person name="Grigoriev I.V."/>
            <person name="Mortensen U.H."/>
            <person name="De Vries R.P."/>
            <person name="Baker S.E."/>
            <person name="Andersen M.R."/>
        </authorList>
    </citation>
    <scope>NUCLEOTIDE SEQUENCE [LARGE SCALE GENOMIC DNA]</scope>
    <source>
        <strain evidence="2 3">CBS 123904</strain>
    </source>
</reference>
<feature type="compositionally biased region" description="Basic and acidic residues" evidence="1">
    <location>
        <begin position="265"/>
        <end position="277"/>
    </location>
</feature>
<comment type="caution">
    <text evidence="2">The sequence shown here is derived from an EMBL/GenBank/DDBJ whole genome shotgun (WGS) entry which is preliminary data.</text>
</comment>
<dbReference type="Proteomes" id="UP001610446">
    <property type="component" value="Unassembled WGS sequence"/>
</dbReference>
<feature type="region of interest" description="Disordered" evidence="1">
    <location>
        <begin position="462"/>
        <end position="499"/>
    </location>
</feature>
<protein>
    <recommendedName>
        <fullName evidence="4">Fungal N-terminal domain-containing protein</fullName>
    </recommendedName>
</protein>
<feature type="region of interest" description="Disordered" evidence="1">
    <location>
        <begin position="191"/>
        <end position="278"/>
    </location>
</feature>
<evidence type="ECO:0000313" key="3">
    <source>
        <dbReference type="Proteomes" id="UP001610446"/>
    </source>
</evidence>
<organism evidence="2 3">
    <name type="scientific">Aspergillus pseudoustus</name>
    <dbReference type="NCBI Taxonomy" id="1810923"/>
    <lineage>
        <taxon>Eukaryota</taxon>
        <taxon>Fungi</taxon>
        <taxon>Dikarya</taxon>
        <taxon>Ascomycota</taxon>
        <taxon>Pezizomycotina</taxon>
        <taxon>Eurotiomycetes</taxon>
        <taxon>Eurotiomycetidae</taxon>
        <taxon>Eurotiales</taxon>
        <taxon>Aspergillaceae</taxon>
        <taxon>Aspergillus</taxon>
        <taxon>Aspergillus subgen. Nidulantes</taxon>
    </lineage>
</organism>
<feature type="compositionally biased region" description="Polar residues" evidence="1">
    <location>
        <begin position="197"/>
        <end position="218"/>
    </location>
</feature>
<gene>
    <name evidence="2" type="ORF">BJY01DRAFT_246871</name>
</gene>
<evidence type="ECO:0000313" key="2">
    <source>
        <dbReference type="EMBL" id="KAL2847218.1"/>
    </source>
</evidence>
<sequence length="633" mass="71171">MADPLRTTASVLTILDVVKKVIDTGKEIKNAPMSWQRYCEELEIVGHVQSVLKDVFDKADADRVRKLEIEINGQRESLVAFINGRLTRIKEQADDVLRAMGEAQPEKKGSWTRFTGRVKRTADSIQFFLEEEQIAHLLRSVEYTKSTLELALCIAQLRLAGSTGSLHQEVGIVLQGLKDEMVKQSNELDKLHHKSSQHVPTGLQNSDPSLSSTQSTFVQEMRPRPRGTQRTQTVVYPGTNQLNPRTVSGELPVKKNDSLNNPGVKKTEATAQEDSKTESLPLYSATDLNPISQPTVDCGTQCTWEVRQQIEFQIQDKAEAILITDKEFNLGECATSDREHYVFCVVQITTVLDQQICFLSKPCLTGSTCEHVMIDCLDTKSLFLGLPPMRFTLAFSHPGACIESSSGNASDAGPLQLQLCEECQVAGNCLHTLVESHGRLPAKCATQSKLFASASAHLWDEPGTPYPLDSSKRGLNDGDADHHTHRQTPQLSEHPEPDDDKRAFRLARNLTLTMPAKVPKLVDLDTLIKFILIVDKYQLADSPKQQARKWAELLWPARIPDMTEEDCIIWLWIFWKLDMEHEIRVLSRLVQRQATLRLNQVVDRYPLTLPRNIVGMYTLKQSNDGYLTVVKIK</sequence>
<feature type="compositionally biased region" description="Basic and acidic residues" evidence="1">
    <location>
        <begin position="470"/>
        <end position="482"/>
    </location>
</feature>
<name>A0ABR4K4G8_9EURO</name>
<accession>A0ABR4K4G8</accession>
<proteinExistence type="predicted"/>
<evidence type="ECO:0008006" key="4">
    <source>
        <dbReference type="Google" id="ProtNLM"/>
    </source>
</evidence>
<dbReference type="EMBL" id="JBFXLU010000057">
    <property type="protein sequence ID" value="KAL2847218.1"/>
    <property type="molecule type" value="Genomic_DNA"/>
</dbReference>
<evidence type="ECO:0000256" key="1">
    <source>
        <dbReference type="SAM" id="MobiDB-lite"/>
    </source>
</evidence>
<keyword evidence="3" id="KW-1185">Reference proteome</keyword>